<reference evidence="1 2" key="1">
    <citation type="submission" date="2015-11" db="EMBL/GenBank/DDBJ databases">
        <authorList>
            <person name="Lin W."/>
        </authorList>
    </citation>
    <scope>NUCLEOTIDE SEQUENCE [LARGE SCALE GENOMIC DNA]</scope>
    <source>
        <strain evidence="1 2">HCH-1</strain>
    </source>
</reference>
<sequence>MDRGTVLFHRDFQFKDGEYGNKLIIILNDVDADKPYLCCKTTSKPKYGIEKEGCHSDKNIFVLKNNSFHQKTYVQFHELYELNSKTFLKGHFEGKVEIICKLPVNMINAIVNCIKKSEDISPYHLMLLK</sequence>
<protein>
    <submittedName>
        <fullName evidence="1">Uncharacterized protein</fullName>
    </submittedName>
</protein>
<dbReference type="RefSeq" id="WP_085051346.1">
    <property type="nucleotide sequence ID" value="NZ_LNQR01000030.1"/>
</dbReference>
<evidence type="ECO:0000313" key="1">
    <source>
        <dbReference type="EMBL" id="KWT91703.1"/>
    </source>
</evidence>
<dbReference type="EMBL" id="LNQR01000030">
    <property type="protein sequence ID" value="KWT91703.1"/>
    <property type="molecule type" value="Genomic_DNA"/>
</dbReference>
<comment type="caution">
    <text evidence="1">The sequence shown here is derived from an EMBL/GenBank/DDBJ whole genome shotgun (WGS) entry which is preliminary data.</text>
</comment>
<evidence type="ECO:0000313" key="2">
    <source>
        <dbReference type="Proteomes" id="UP000060487"/>
    </source>
</evidence>
<organism evidence="1 2">
    <name type="scientific">Candidatus Magnetominusculus xianensis</name>
    <dbReference type="NCBI Taxonomy" id="1748249"/>
    <lineage>
        <taxon>Bacteria</taxon>
        <taxon>Pseudomonadati</taxon>
        <taxon>Nitrospirota</taxon>
        <taxon>Nitrospiria</taxon>
        <taxon>Nitrospirales</taxon>
        <taxon>Nitrospiraceae</taxon>
        <taxon>Candidatus Magnetominusculus</taxon>
    </lineage>
</organism>
<dbReference type="Proteomes" id="UP000060487">
    <property type="component" value="Unassembled WGS sequence"/>
</dbReference>
<accession>A0ABR5SHP9</accession>
<proteinExistence type="predicted"/>
<name>A0ABR5SHP9_9BACT</name>
<keyword evidence="2" id="KW-1185">Reference proteome</keyword>
<gene>
    <name evidence="1" type="ORF">ASN18_0821</name>
</gene>